<dbReference type="EMBL" id="PIQE01000001">
    <property type="protein sequence ID" value="RUO74679.1"/>
    <property type="molecule type" value="Genomic_DNA"/>
</dbReference>
<protein>
    <submittedName>
        <fullName evidence="2">DUF721 domain-containing protein</fullName>
    </submittedName>
</protein>
<evidence type="ECO:0000313" key="2">
    <source>
        <dbReference type="EMBL" id="RUO74679.1"/>
    </source>
</evidence>
<reference evidence="3" key="1">
    <citation type="journal article" date="2018" name="Front. Microbiol.">
        <title>Genome-Based Analysis Reveals the Taxonomy and Diversity of the Family Idiomarinaceae.</title>
        <authorList>
            <person name="Liu Y."/>
            <person name="Lai Q."/>
            <person name="Shao Z."/>
        </authorList>
    </citation>
    <scope>NUCLEOTIDE SEQUENCE [LARGE SCALE GENOMIC DNA]</scope>
    <source>
        <strain evidence="3">c121</strain>
    </source>
</reference>
<organism evidence="2 3">
    <name type="scientific">Pseudidiomarina sediminum</name>
    <dbReference type="NCBI Taxonomy" id="431675"/>
    <lineage>
        <taxon>Bacteria</taxon>
        <taxon>Pseudomonadati</taxon>
        <taxon>Pseudomonadota</taxon>
        <taxon>Gammaproteobacteria</taxon>
        <taxon>Alteromonadales</taxon>
        <taxon>Idiomarinaceae</taxon>
        <taxon>Pseudidiomarina</taxon>
    </lineage>
</organism>
<dbReference type="AlphaFoldDB" id="A0A432Z9U7"/>
<dbReference type="RefSeq" id="WP_026861482.1">
    <property type="nucleotide sequence ID" value="NZ_PIQE01000001.1"/>
</dbReference>
<dbReference type="Pfam" id="PF05258">
    <property type="entry name" value="DciA"/>
    <property type="match status" value="1"/>
</dbReference>
<comment type="caution">
    <text evidence="2">The sequence shown here is derived from an EMBL/GenBank/DDBJ whole genome shotgun (WGS) entry which is preliminary data.</text>
</comment>
<feature type="region of interest" description="Disordered" evidence="1">
    <location>
        <begin position="101"/>
        <end position="125"/>
    </location>
</feature>
<keyword evidence="3" id="KW-1185">Reference proteome</keyword>
<sequence>MARRRPKKLDQLLGSQRLQQFADYSEHYTQWQQLLRDCFSQLGLDELAPHCEVIQLNAPSLTLKVSSAAVGQRIKTEQGRIITYFQTHATPVADRIEIRIRPNRSQLSQAPQKAAAKQAPTESDTVKKLREQAALCEEPLRSQLLALADKYSADETN</sequence>
<evidence type="ECO:0000256" key="1">
    <source>
        <dbReference type="SAM" id="MobiDB-lite"/>
    </source>
</evidence>
<feature type="compositionally biased region" description="Low complexity" evidence="1">
    <location>
        <begin position="109"/>
        <end position="120"/>
    </location>
</feature>
<dbReference type="InterPro" id="IPR007922">
    <property type="entry name" value="DciA-like"/>
</dbReference>
<evidence type="ECO:0000313" key="3">
    <source>
        <dbReference type="Proteomes" id="UP000287022"/>
    </source>
</evidence>
<dbReference type="STRING" id="1122124.GCA_000423165_00421"/>
<name>A0A432Z9U7_9GAMM</name>
<proteinExistence type="predicted"/>
<dbReference type="Proteomes" id="UP000287022">
    <property type="component" value="Unassembled WGS sequence"/>
</dbReference>
<gene>
    <name evidence="2" type="ORF">CWI80_04880</name>
</gene>
<accession>A0A432Z9U7</accession>